<dbReference type="Proteomes" id="UP000664521">
    <property type="component" value="Unassembled WGS sequence"/>
</dbReference>
<dbReference type="Gene3D" id="6.10.110.10">
    <property type="match status" value="1"/>
</dbReference>
<evidence type="ECO:0000256" key="3">
    <source>
        <dbReference type="ARBA" id="ARBA00022692"/>
    </source>
</evidence>
<evidence type="ECO:0000256" key="2">
    <source>
        <dbReference type="ARBA" id="ARBA00007262"/>
    </source>
</evidence>
<evidence type="ECO:0000256" key="4">
    <source>
        <dbReference type="ARBA" id="ARBA00022989"/>
    </source>
</evidence>
<dbReference type="PANTHER" id="PTHR16932:SF18">
    <property type="entry name" value="INTERFERON, ALPHA-INDUCIBLE PROTEIN 27-LIKE 2"/>
    <property type="match status" value="1"/>
</dbReference>
<feature type="transmembrane region" description="Helical" evidence="6">
    <location>
        <begin position="280"/>
        <end position="304"/>
    </location>
</feature>
<evidence type="ECO:0000313" key="7">
    <source>
        <dbReference type="EMBL" id="CAF9936398.1"/>
    </source>
</evidence>
<comment type="caution">
    <text evidence="7">The sequence shown here is derived from an EMBL/GenBank/DDBJ whole genome shotgun (WGS) entry which is preliminary data.</text>
</comment>
<keyword evidence="4 6" id="KW-1133">Transmembrane helix</keyword>
<comment type="subcellular location">
    <subcellularLocation>
        <location evidence="1">Membrane</location>
        <topology evidence="1">Multi-pass membrane protein</topology>
    </subcellularLocation>
</comment>
<dbReference type="InterPro" id="IPR038213">
    <property type="entry name" value="IFI6/IFI27-like_sf"/>
</dbReference>
<protein>
    <submittedName>
        <fullName evidence="7">Uncharacterized protein</fullName>
    </submittedName>
</protein>
<evidence type="ECO:0000256" key="5">
    <source>
        <dbReference type="ARBA" id="ARBA00023136"/>
    </source>
</evidence>
<sequence>MEGPLHSSSSPSSLHLSQLPSPFRWLPRLTGSVVRVILAKIDIFIESETILELRYSISDDDETEHPRARIGPSGRNPDASYADDGWHKFQEVVQSSIEHAGTIANYDAAPEKPEILLAVEDGYEPVVTDLAEHDSLTGLGSLGTALELARAKALELDLLEVASDIEVWVKHHPWMAAFYTASALGFFAPAILSIPALEALGFAAAGVRAGSVAAKVQSVIGPVAARSVFAIWQSARMGGYGVANVNGGVRAIIALTDAAVARCNPLRNCKELINDGGQRLLGASSTTTALAILCGCLACGINVFR</sequence>
<dbReference type="InterPro" id="IPR009311">
    <property type="entry name" value="IFI6/IFI27-like"/>
</dbReference>
<dbReference type="GO" id="GO:0016020">
    <property type="term" value="C:membrane"/>
    <property type="evidence" value="ECO:0007669"/>
    <property type="project" value="UniProtKB-SubCell"/>
</dbReference>
<comment type="similarity">
    <text evidence="2">Belongs to the IFI6/IFI27 family.</text>
</comment>
<dbReference type="Pfam" id="PF06140">
    <property type="entry name" value="Ifi-6-16"/>
    <property type="match status" value="1"/>
</dbReference>
<keyword evidence="3 6" id="KW-0812">Transmembrane</keyword>
<dbReference type="OrthoDB" id="440424at2759"/>
<dbReference type="AlphaFoldDB" id="A0A8H3IX44"/>
<evidence type="ECO:0000313" key="8">
    <source>
        <dbReference type="Proteomes" id="UP000664521"/>
    </source>
</evidence>
<evidence type="ECO:0000256" key="1">
    <source>
        <dbReference type="ARBA" id="ARBA00004141"/>
    </source>
</evidence>
<proteinExistence type="inferred from homology"/>
<organism evidence="7 8">
    <name type="scientific">Heterodermia speciosa</name>
    <dbReference type="NCBI Taxonomy" id="116794"/>
    <lineage>
        <taxon>Eukaryota</taxon>
        <taxon>Fungi</taxon>
        <taxon>Dikarya</taxon>
        <taxon>Ascomycota</taxon>
        <taxon>Pezizomycotina</taxon>
        <taxon>Lecanoromycetes</taxon>
        <taxon>OSLEUM clade</taxon>
        <taxon>Lecanoromycetidae</taxon>
        <taxon>Caliciales</taxon>
        <taxon>Physciaceae</taxon>
        <taxon>Heterodermia</taxon>
    </lineage>
</organism>
<dbReference type="EMBL" id="CAJPDS010000091">
    <property type="protein sequence ID" value="CAF9936398.1"/>
    <property type="molecule type" value="Genomic_DNA"/>
</dbReference>
<accession>A0A8H3IX44</accession>
<dbReference type="PANTHER" id="PTHR16932">
    <property type="entry name" value="INTERFERON ALPHA-INDUCIBLE PROTEIN 27"/>
    <property type="match status" value="1"/>
</dbReference>
<reference evidence="7" key="1">
    <citation type="submission" date="2021-03" db="EMBL/GenBank/DDBJ databases">
        <authorList>
            <person name="Tagirdzhanova G."/>
        </authorList>
    </citation>
    <scope>NUCLEOTIDE SEQUENCE</scope>
</reference>
<gene>
    <name evidence="7" type="ORF">HETSPECPRED_010321</name>
</gene>
<evidence type="ECO:0000256" key="6">
    <source>
        <dbReference type="SAM" id="Phobius"/>
    </source>
</evidence>
<keyword evidence="8" id="KW-1185">Reference proteome</keyword>
<keyword evidence="5 6" id="KW-0472">Membrane</keyword>
<name>A0A8H3IX44_9LECA</name>